<dbReference type="PANTHER" id="PTHR21467">
    <property type="entry name" value="PROTEIN PHOSPHATASE 4 REGULATORY SUBUNIT 4 PPP4R4"/>
    <property type="match status" value="1"/>
</dbReference>
<dbReference type="InterPro" id="IPR021133">
    <property type="entry name" value="HEAT_type_2"/>
</dbReference>
<evidence type="ECO:0000313" key="5">
    <source>
        <dbReference type="Proteomes" id="UP000019132"/>
    </source>
</evidence>
<dbReference type="SUPFAM" id="SSF48371">
    <property type="entry name" value="ARM repeat"/>
    <property type="match status" value="1"/>
</dbReference>
<protein>
    <recommendedName>
        <fullName evidence="6">TOG domain-containing protein</fullName>
    </recommendedName>
</protein>
<dbReference type="eggNOG" id="KOG0211">
    <property type="taxonomic scope" value="Eukaryota"/>
</dbReference>
<reference evidence="5" key="1">
    <citation type="journal article" date="2010" name="Genome Biol.">
        <title>Genome sequence of the necrotrophic plant pathogen Pythium ultimum reveals original pathogenicity mechanisms and effector repertoire.</title>
        <authorList>
            <person name="Levesque C.A."/>
            <person name="Brouwer H."/>
            <person name="Cano L."/>
            <person name="Hamilton J.P."/>
            <person name="Holt C."/>
            <person name="Huitema E."/>
            <person name="Raffaele S."/>
            <person name="Robideau G.P."/>
            <person name="Thines M."/>
            <person name="Win J."/>
            <person name="Zerillo M.M."/>
            <person name="Beakes G.W."/>
            <person name="Boore J.L."/>
            <person name="Busam D."/>
            <person name="Dumas B."/>
            <person name="Ferriera S."/>
            <person name="Fuerstenberg S.I."/>
            <person name="Gachon C.M."/>
            <person name="Gaulin E."/>
            <person name="Govers F."/>
            <person name="Grenville-Briggs L."/>
            <person name="Horner N."/>
            <person name="Hostetler J."/>
            <person name="Jiang R.H."/>
            <person name="Johnson J."/>
            <person name="Krajaejun T."/>
            <person name="Lin H."/>
            <person name="Meijer H.J."/>
            <person name="Moore B."/>
            <person name="Morris P."/>
            <person name="Phuntmart V."/>
            <person name="Puiu D."/>
            <person name="Shetty J."/>
            <person name="Stajich J.E."/>
            <person name="Tripathy S."/>
            <person name="Wawra S."/>
            <person name="van West P."/>
            <person name="Whitty B.R."/>
            <person name="Coutinho P.M."/>
            <person name="Henrissat B."/>
            <person name="Martin F."/>
            <person name="Thomas P.D."/>
            <person name="Tyler B.M."/>
            <person name="De Vries R.P."/>
            <person name="Kamoun S."/>
            <person name="Yandell M."/>
            <person name="Tisserat N."/>
            <person name="Buell C.R."/>
        </authorList>
    </citation>
    <scope>NUCLEOTIDE SEQUENCE</scope>
    <source>
        <strain evidence="5">DAOM:BR144</strain>
    </source>
</reference>
<dbReference type="AlphaFoldDB" id="K3WPS6"/>
<dbReference type="PROSITE" id="PS50077">
    <property type="entry name" value="HEAT_REPEAT"/>
    <property type="match status" value="1"/>
</dbReference>
<feature type="compositionally biased region" description="Basic and acidic residues" evidence="3">
    <location>
        <begin position="685"/>
        <end position="701"/>
    </location>
</feature>
<feature type="region of interest" description="Disordered" evidence="3">
    <location>
        <begin position="752"/>
        <end position="922"/>
    </location>
</feature>
<dbReference type="InterPro" id="IPR011989">
    <property type="entry name" value="ARM-like"/>
</dbReference>
<evidence type="ECO:0000256" key="2">
    <source>
        <dbReference type="PROSITE-ProRule" id="PRU00103"/>
    </source>
</evidence>
<dbReference type="HOGENOM" id="CLU_006402_0_0_1"/>
<dbReference type="OMA" id="WRTERKA"/>
<feature type="compositionally biased region" description="Low complexity" evidence="3">
    <location>
        <begin position="829"/>
        <end position="846"/>
    </location>
</feature>
<dbReference type="EnsemblProtists" id="PYU1_T006968">
    <property type="protein sequence ID" value="PYU1_T006968"/>
    <property type="gene ID" value="PYU1_G006953"/>
</dbReference>
<feature type="compositionally biased region" description="Low complexity" evidence="3">
    <location>
        <begin position="877"/>
        <end position="903"/>
    </location>
</feature>
<feature type="region of interest" description="Disordered" evidence="3">
    <location>
        <begin position="684"/>
        <end position="716"/>
    </location>
</feature>
<name>K3WPS6_GLOUD</name>
<dbReference type="Proteomes" id="UP000019132">
    <property type="component" value="Unassembled WGS sequence"/>
</dbReference>
<keyword evidence="1" id="KW-0677">Repeat</keyword>
<organism evidence="4 5">
    <name type="scientific">Globisporangium ultimum (strain ATCC 200006 / CBS 805.95 / DAOM BR144)</name>
    <name type="common">Pythium ultimum</name>
    <dbReference type="NCBI Taxonomy" id="431595"/>
    <lineage>
        <taxon>Eukaryota</taxon>
        <taxon>Sar</taxon>
        <taxon>Stramenopiles</taxon>
        <taxon>Oomycota</taxon>
        <taxon>Peronosporomycetes</taxon>
        <taxon>Pythiales</taxon>
        <taxon>Pythiaceae</taxon>
        <taxon>Globisporangium</taxon>
    </lineage>
</organism>
<dbReference type="Gene3D" id="1.25.10.10">
    <property type="entry name" value="Leucine-rich Repeat Variant"/>
    <property type="match status" value="1"/>
</dbReference>
<proteinExistence type="predicted"/>
<dbReference type="VEuPathDB" id="FungiDB:PYU1_G006953"/>
<dbReference type="InterPro" id="IPR039918">
    <property type="entry name" value="PPP4R4"/>
</dbReference>
<feature type="compositionally biased region" description="Basic and acidic residues" evidence="3">
    <location>
        <begin position="912"/>
        <end position="922"/>
    </location>
</feature>
<evidence type="ECO:0000313" key="4">
    <source>
        <dbReference type="EnsemblProtists" id="PYU1_T006968"/>
    </source>
</evidence>
<dbReference type="STRING" id="431595.K3WPS6"/>
<evidence type="ECO:0000256" key="3">
    <source>
        <dbReference type="SAM" id="MobiDB-lite"/>
    </source>
</evidence>
<dbReference type="PANTHER" id="PTHR21467:SF0">
    <property type="entry name" value="SERINE_THREONINE-PROTEIN PHOSPHATASE 4 REGULATORY SUBUNIT 4"/>
    <property type="match status" value="1"/>
</dbReference>
<feature type="repeat" description="HEAT" evidence="2">
    <location>
        <begin position="282"/>
        <end position="320"/>
    </location>
</feature>
<dbReference type="InParanoid" id="K3WPS6"/>
<keyword evidence="5" id="KW-1185">Reference proteome</keyword>
<dbReference type="InterPro" id="IPR000357">
    <property type="entry name" value="HEAT"/>
</dbReference>
<dbReference type="InterPro" id="IPR016024">
    <property type="entry name" value="ARM-type_fold"/>
</dbReference>
<feature type="compositionally biased region" description="Low complexity" evidence="3">
    <location>
        <begin position="761"/>
        <end position="777"/>
    </location>
</feature>
<dbReference type="Pfam" id="PF02985">
    <property type="entry name" value="HEAT"/>
    <property type="match status" value="1"/>
</dbReference>
<reference evidence="4" key="3">
    <citation type="submission" date="2015-02" db="UniProtKB">
        <authorList>
            <consortium name="EnsemblProtists"/>
        </authorList>
    </citation>
    <scope>IDENTIFICATION</scope>
    <source>
        <strain evidence="4">DAOM BR144</strain>
    </source>
</reference>
<accession>K3WPS6</accession>
<reference evidence="5" key="2">
    <citation type="submission" date="2010-04" db="EMBL/GenBank/DDBJ databases">
        <authorList>
            <person name="Buell R."/>
            <person name="Hamilton J."/>
            <person name="Hostetler J."/>
        </authorList>
    </citation>
    <scope>NUCLEOTIDE SEQUENCE [LARGE SCALE GENOMIC DNA]</scope>
    <source>
        <strain evidence="5">DAOM:BR144</strain>
    </source>
</reference>
<evidence type="ECO:0008006" key="6">
    <source>
        <dbReference type="Google" id="ProtNLM"/>
    </source>
</evidence>
<sequence>MEELGFFNEREAECFEREDTLSLSDLEKLNVNEDLPEMERAEQLLKTGLDKQKISVLSSLPKILASNNTKSNLVLILDCMKVAWQKCESETNANSAVLQEIFKGITSLACATVDGKVLSFPTASFHHEYTQRIESCREEKKNAVFLLSDEQVAKLLVPLALDMVSEIQQKDYAEDASLAVIASLSRLGGSLKKTQARNMYKVLRVAIDKGDVSQPPGSRLICCLLLGAVTAQKLLTSQDIEGLFFQKEPLMQMMALCQDTDAEVRKRLYYCAFSEEKACSELLPELLELLQDEEEQVKQTAFLALLSLLDFFPAAERIKRVIPEFLNVVESHPDYLVRLLAEQYGDLATKLATLNHLGSDNAPAFLQGYAKLCIKDDIQLRQYCAYNFPAIVKAFGGSYMPLLMDDLLVKLSNDPAEKIRYHVAAGIHEVVLLLGQQRAQRYLKPLVITLLKDESASVQGMAISRAPQIMSSMFGPGDDDAKATVLDAVIKSIIQFHSIVPASRNRELVAFVETLQCFPLFCSSLQMYEMVIPIIFDLIEEGARPVQLLAMQALIRCIRKNDVSSHRYSLLSKIRNEYGHSKSYWRRILYLDACVFALEVNSRQYCRLNFLDIAIDLLEDPIPNVRLKAATVVPQWKDVLTYLSDDKMLERIRQFLKDATAADTDRDVANAIMDAKTAIELSDIGQRRPQEDLDDKRRVSEEENLGLVSDHEDSSADSKWSSMLEYTLVVGKDGQVVRRARVKSLDLVNKLTRSQGKESGRGAASSNGGMGSVGSNALTIGMPVKPDPNRGKTAPKTPNKPSPPLTTLPNCAPVRPPNVKIPQGIKVMGSTGKLTSTTSSKAAAASIRSGTGLPKDTGTMTKIPIIRPSAPAKRENSPSTGTKPGSSGTIGTNSISSSSSVGTLQAQGYSTHNDKTVKRQQP</sequence>
<evidence type="ECO:0000256" key="1">
    <source>
        <dbReference type="ARBA" id="ARBA00022737"/>
    </source>
</evidence>
<dbReference type="EMBL" id="GL376560">
    <property type="status" value="NOT_ANNOTATED_CDS"/>
    <property type="molecule type" value="Genomic_DNA"/>
</dbReference>